<dbReference type="SUPFAM" id="SSF51395">
    <property type="entry name" value="FMN-linked oxidoreductases"/>
    <property type="match status" value="1"/>
</dbReference>
<dbReference type="Proteomes" id="UP000318582">
    <property type="component" value="Unassembled WGS sequence"/>
</dbReference>
<dbReference type="InterPro" id="IPR052582">
    <property type="entry name" value="tRNA-DUS-like"/>
</dbReference>
<keyword evidence="4" id="KW-0507">mRNA processing</keyword>
<dbReference type="PROSITE" id="PS01136">
    <property type="entry name" value="UPF0034"/>
    <property type="match status" value="1"/>
</dbReference>
<keyword evidence="6" id="KW-0560">Oxidoreductase</keyword>
<comment type="catalytic activity">
    <reaction evidence="8">
        <text>a 5,6-dihydrouridine in mRNA + NADP(+) = a uridine in mRNA + NADPH + H(+)</text>
        <dbReference type="Rhea" id="RHEA:69855"/>
        <dbReference type="Rhea" id="RHEA-COMP:14658"/>
        <dbReference type="Rhea" id="RHEA-COMP:17789"/>
        <dbReference type="ChEBI" id="CHEBI:15378"/>
        <dbReference type="ChEBI" id="CHEBI:57783"/>
        <dbReference type="ChEBI" id="CHEBI:58349"/>
        <dbReference type="ChEBI" id="CHEBI:65315"/>
        <dbReference type="ChEBI" id="CHEBI:74443"/>
    </reaction>
    <physiologicalReaction direction="right-to-left" evidence="8">
        <dbReference type="Rhea" id="RHEA:69857"/>
    </physiologicalReaction>
</comment>
<dbReference type="STRING" id="109895.A0A507E8T2"/>
<dbReference type="PANTHER" id="PTHR45936">
    <property type="entry name" value="TRNA-DIHYDROURIDINE(20) SYNTHASE [NAD(P)+]-LIKE"/>
    <property type="match status" value="1"/>
</dbReference>
<evidence type="ECO:0000313" key="11">
    <source>
        <dbReference type="Proteomes" id="UP000318582"/>
    </source>
</evidence>
<dbReference type="AlphaFoldDB" id="A0A507E8T2"/>
<dbReference type="GO" id="GO:0017150">
    <property type="term" value="F:tRNA dihydrouridine synthase activity"/>
    <property type="evidence" value="ECO:0007669"/>
    <property type="project" value="InterPro"/>
</dbReference>
<gene>
    <name evidence="10" type="ORF">PhCBS80983_g02320</name>
</gene>
<dbReference type="Gene3D" id="3.20.20.70">
    <property type="entry name" value="Aldolase class I"/>
    <property type="match status" value="1"/>
</dbReference>
<reference evidence="10 11" key="1">
    <citation type="journal article" date="2019" name="Sci. Rep.">
        <title>Comparative genomics of chytrid fungi reveal insights into the obligate biotrophic and pathogenic lifestyle of Synchytrium endobioticum.</title>
        <authorList>
            <person name="van de Vossenberg B.T.L.H."/>
            <person name="Warris S."/>
            <person name="Nguyen H.D.T."/>
            <person name="van Gent-Pelzer M.P.E."/>
            <person name="Joly D.L."/>
            <person name="van de Geest H.C."/>
            <person name="Bonants P.J.M."/>
            <person name="Smith D.S."/>
            <person name="Levesque C.A."/>
            <person name="van der Lee T.A.J."/>
        </authorList>
    </citation>
    <scope>NUCLEOTIDE SEQUENCE [LARGE SCALE GENOMIC DNA]</scope>
    <source>
        <strain evidence="10 11">CBS 809.83</strain>
    </source>
</reference>
<sequence length="383" mass="42324">MTRSPLDYSHKLILAPMVRVGTMPMRLMALKYGADLVYSPETVDKRLIKSKRVVNDVLGTIDFINTDSNTLTLRMHPTELDRLVVQLGSGDPDLAVEAARVVAGDAAAIDLNCGCPKRFSLVSSMGAALLSDPDRLIAILTALKREIPLPITCKIRLLPATETETVVERTAALMRRIEATGVSAIGVHCRFKDQRPQDPAHWDYLIPLARAVNVPVIANGDVFALDDVRKLKEMAEINSFMLARAPQYNVSVFRKEGLLPIRTVMEEYTRTAVTYDMPFHNAKYCLLLMWPSSLGKEYREALAKTKSWEAMCEKLDLLDFYRATVAARQARVANLAEGTLNPTTNGSPVTPFALAPTASPPSELGPECPYIPETPDYETVIHA</sequence>
<comment type="cofactor">
    <cofactor evidence="1">
        <name>FMN</name>
        <dbReference type="ChEBI" id="CHEBI:58210"/>
    </cofactor>
</comment>
<name>A0A507E8T2_9FUNG</name>
<proteinExistence type="predicted"/>
<evidence type="ECO:0000313" key="10">
    <source>
        <dbReference type="EMBL" id="TPX59705.1"/>
    </source>
</evidence>
<dbReference type="InterPro" id="IPR018517">
    <property type="entry name" value="tRNA_hU_synthase_CS"/>
</dbReference>
<feature type="domain" description="DUS-like FMN-binding" evidence="9">
    <location>
        <begin position="13"/>
        <end position="255"/>
    </location>
</feature>
<protein>
    <recommendedName>
        <fullName evidence="9">DUS-like FMN-binding domain-containing protein</fullName>
    </recommendedName>
</protein>
<dbReference type="Pfam" id="PF01207">
    <property type="entry name" value="Dus"/>
    <property type="match status" value="1"/>
</dbReference>
<evidence type="ECO:0000256" key="8">
    <source>
        <dbReference type="ARBA" id="ARBA00049447"/>
    </source>
</evidence>
<dbReference type="GO" id="GO:0006397">
    <property type="term" value="P:mRNA processing"/>
    <property type="evidence" value="ECO:0007669"/>
    <property type="project" value="UniProtKB-KW"/>
</dbReference>
<evidence type="ECO:0000259" key="9">
    <source>
        <dbReference type="Pfam" id="PF01207"/>
    </source>
</evidence>
<dbReference type="GO" id="GO:0005737">
    <property type="term" value="C:cytoplasm"/>
    <property type="evidence" value="ECO:0007669"/>
    <property type="project" value="TreeGrafter"/>
</dbReference>
<evidence type="ECO:0000256" key="3">
    <source>
        <dbReference type="ARBA" id="ARBA00022643"/>
    </source>
</evidence>
<evidence type="ECO:0000256" key="6">
    <source>
        <dbReference type="ARBA" id="ARBA00023002"/>
    </source>
</evidence>
<comment type="caution">
    <text evidence="10">The sequence shown here is derived from an EMBL/GenBank/DDBJ whole genome shotgun (WGS) entry which is preliminary data.</text>
</comment>
<evidence type="ECO:0000256" key="4">
    <source>
        <dbReference type="ARBA" id="ARBA00022664"/>
    </source>
</evidence>
<organism evidence="10 11">
    <name type="scientific">Powellomyces hirtus</name>
    <dbReference type="NCBI Taxonomy" id="109895"/>
    <lineage>
        <taxon>Eukaryota</taxon>
        <taxon>Fungi</taxon>
        <taxon>Fungi incertae sedis</taxon>
        <taxon>Chytridiomycota</taxon>
        <taxon>Chytridiomycota incertae sedis</taxon>
        <taxon>Chytridiomycetes</taxon>
        <taxon>Spizellomycetales</taxon>
        <taxon>Powellomycetaceae</taxon>
        <taxon>Powellomyces</taxon>
    </lineage>
</organism>
<dbReference type="InterPro" id="IPR013785">
    <property type="entry name" value="Aldolase_TIM"/>
</dbReference>
<dbReference type="GO" id="GO:0050660">
    <property type="term" value="F:flavin adenine dinucleotide binding"/>
    <property type="evidence" value="ECO:0007669"/>
    <property type="project" value="InterPro"/>
</dbReference>
<keyword evidence="5" id="KW-0819">tRNA processing</keyword>
<accession>A0A507E8T2</accession>
<keyword evidence="11" id="KW-1185">Reference proteome</keyword>
<keyword evidence="2" id="KW-0285">Flavoprotein</keyword>
<dbReference type="PANTHER" id="PTHR45936:SF1">
    <property type="entry name" value="TRNA-DIHYDROURIDINE(20) SYNTHASE [NAD(P)+]-LIKE"/>
    <property type="match status" value="1"/>
</dbReference>
<evidence type="ECO:0000256" key="1">
    <source>
        <dbReference type="ARBA" id="ARBA00001917"/>
    </source>
</evidence>
<comment type="catalytic activity">
    <reaction evidence="7">
        <text>a 5,6-dihydrouridine in mRNA + NAD(+) = a uridine in mRNA + NADH + H(+)</text>
        <dbReference type="Rhea" id="RHEA:69851"/>
        <dbReference type="Rhea" id="RHEA-COMP:14658"/>
        <dbReference type="Rhea" id="RHEA-COMP:17789"/>
        <dbReference type="ChEBI" id="CHEBI:15378"/>
        <dbReference type="ChEBI" id="CHEBI:57540"/>
        <dbReference type="ChEBI" id="CHEBI:57945"/>
        <dbReference type="ChEBI" id="CHEBI:65315"/>
        <dbReference type="ChEBI" id="CHEBI:74443"/>
    </reaction>
    <physiologicalReaction direction="right-to-left" evidence="7">
        <dbReference type="Rhea" id="RHEA:69853"/>
    </physiologicalReaction>
</comment>
<dbReference type="EMBL" id="QEAQ01000022">
    <property type="protein sequence ID" value="TPX59705.1"/>
    <property type="molecule type" value="Genomic_DNA"/>
</dbReference>
<keyword evidence="3" id="KW-0288">FMN</keyword>
<dbReference type="CDD" id="cd02801">
    <property type="entry name" value="DUS_like_FMN"/>
    <property type="match status" value="1"/>
</dbReference>
<evidence type="ECO:0000256" key="7">
    <source>
        <dbReference type="ARBA" id="ARBA00048342"/>
    </source>
</evidence>
<evidence type="ECO:0000256" key="2">
    <source>
        <dbReference type="ARBA" id="ARBA00022630"/>
    </source>
</evidence>
<dbReference type="InterPro" id="IPR035587">
    <property type="entry name" value="DUS-like_FMN-bd"/>
</dbReference>
<evidence type="ECO:0000256" key="5">
    <source>
        <dbReference type="ARBA" id="ARBA00022694"/>
    </source>
</evidence>